<evidence type="ECO:0000256" key="14">
    <source>
        <dbReference type="SAM" id="MobiDB-lite"/>
    </source>
</evidence>
<dbReference type="AlphaFoldDB" id="A0A7R7XML3"/>
<keyword evidence="6 13" id="KW-0378">Hydrolase</keyword>
<dbReference type="EMBL" id="AP024446">
    <property type="protein sequence ID" value="BCS24290.1"/>
    <property type="molecule type" value="Genomic_DNA"/>
</dbReference>
<feature type="active site" evidence="10">
    <location>
        <position position="737"/>
    </location>
</feature>
<evidence type="ECO:0000256" key="4">
    <source>
        <dbReference type="ARBA" id="ARBA00004922"/>
    </source>
</evidence>
<evidence type="ECO:0000256" key="8">
    <source>
        <dbReference type="ARBA" id="ARBA00023329"/>
    </source>
</evidence>
<keyword evidence="17" id="KW-1185">Reference proteome</keyword>
<evidence type="ECO:0000313" key="16">
    <source>
        <dbReference type="EMBL" id="BCS24290.1"/>
    </source>
</evidence>
<feature type="region of interest" description="Disordered" evidence="14">
    <location>
        <begin position="33"/>
        <end position="175"/>
    </location>
</feature>
<feature type="compositionally biased region" description="Polar residues" evidence="14">
    <location>
        <begin position="690"/>
        <end position="705"/>
    </location>
</feature>
<feature type="active site" description="Proton donor" evidence="10">
    <location>
        <position position="274"/>
    </location>
</feature>
<evidence type="ECO:0000256" key="1">
    <source>
        <dbReference type="ARBA" id="ARBA00001913"/>
    </source>
</evidence>
<feature type="region of interest" description="Disordered" evidence="14">
    <location>
        <begin position="411"/>
        <end position="474"/>
    </location>
</feature>
<evidence type="ECO:0000256" key="7">
    <source>
        <dbReference type="ARBA" id="ARBA00023157"/>
    </source>
</evidence>
<evidence type="ECO:0000256" key="5">
    <source>
        <dbReference type="ARBA" id="ARBA00007658"/>
    </source>
</evidence>
<keyword evidence="13" id="KW-0326">Glycosidase</keyword>
<comment type="cofactor">
    <cofactor evidence="2">
        <name>Mg(2+)</name>
        <dbReference type="ChEBI" id="CHEBI:18420"/>
    </cofactor>
</comment>
<comment type="function">
    <text evidence="9">Involved in the maturation of Asn-linked oligosaccharides. Progressively trims alpha-1,2-linked mannose residues from Man(9)GlcNAc(2) to produce Man(5)GlcNAc(2).</text>
</comment>
<sequence>MFRARRYRISLLVAVIFVLLILHFGRSRDQSVVLQVPPPPADDHKPPIPDQDVGDQAKNDKDNGDNKNPVKPPAPLGQPGQSGQHQPPSKGPNDRPAPPIERPGRPNTIPSQDKESSDHRPQTGAQTQSHNDEGTEEDTSSVPHWKPMPEQFPIDPETLIKLPTGPSKSLPKLQVKAKDESSTEKMHRMQQLESIKSAFLHAWNGYKVSAMGHDEVYPLRGGFSDPYNGWGATLVDTLDTLWIMDLKQEFSMAVDYLKKIDFTTTKREDVPVFETVIRYLGGMLGAYDISGHKYDVLLEKSVELANFLMGAFDTPNRMPDLYYMWKPEYATRNRRGGYSAVLAELGSLSMEFTRLAQLTKDNKYYDAIARITNALEGYQDRTKLPGLWPLNLDSSGCREIQGYEREVATVGEPVQGSPLSHKINPTSQSSHHTNQFGDIAEPAYHDKTDSSEPGSSKTFSKRTPPPKQDCYSGLNDPISGVDKFGLGALGDSTYELLPKEYLLLGGNNDQYLNMYKKAMVQVRKHLVYQPMLKNNRDVRFLSTMTMTKKLDASFTYEGTHLACFAGGMFAIGSKLLGLEDDLKLAGQLTDGCVWAYEATKTGIMPEAFLLVPCEKGKPCEWNDQTYYAALDPYAAKRLKSNSKRSAEPEKGNWHVVSTSESNTPSEKEETKKETTQQSTTNGPAFEKSATYGQTERLNSGETGELTQEEFVTKKIHKDRLPPGMVGIPARQYLLRPEAIESVFVMFRLTGDSYWREKGWNMFQAIDKATRTDLANSAIRDVTVDAPRPTDNMQSFWTAETLKYFYLLFSDPSVMSLDEYVLNTEAHPFKRPG</sequence>
<gene>
    <name evidence="16" type="ORF">APUU_40734S</name>
</gene>
<feature type="disulfide bond" evidence="12">
    <location>
        <begin position="563"/>
        <end position="592"/>
    </location>
</feature>
<feature type="compositionally biased region" description="Low complexity" evidence="14">
    <location>
        <begin position="77"/>
        <end position="88"/>
    </location>
</feature>
<dbReference type="RefSeq" id="XP_041556484.1">
    <property type="nucleotide sequence ID" value="XM_041703839.1"/>
</dbReference>
<keyword evidence="11" id="KW-0106">Calcium</keyword>
<evidence type="ECO:0000256" key="10">
    <source>
        <dbReference type="PIRSR" id="PIRSR601382-1"/>
    </source>
</evidence>
<dbReference type="UniPathway" id="UPA00378"/>
<keyword evidence="8" id="KW-0968">Cytoplasmic vesicle</keyword>
<organism evidence="16 17">
    <name type="scientific">Aspergillus puulaauensis</name>
    <dbReference type="NCBI Taxonomy" id="1220207"/>
    <lineage>
        <taxon>Eukaryota</taxon>
        <taxon>Fungi</taxon>
        <taxon>Dikarya</taxon>
        <taxon>Ascomycota</taxon>
        <taxon>Pezizomycotina</taxon>
        <taxon>Eurotiomycetes</taxon>
        <taxon>Eurotiomycetidae</taxon>
        <taxon>Eurotiales</taxon>
        <taxon>Aspergillaceae</taxon>
        <taxon>Aspergillus</taxon>
    </lineage>
</organism>
<evidence type="ECO:0000313" key="17">
    <source>
        <dbReference type="Proteomes" id="UP000654913"/>
    </source>
</evidence>
<name>A0A7R7XML3_9EURO</name>
<dbReference type="GO" id="GO:0036503">
    <property type="term" value="P:ERAD pathway"/>
    <property type="evidence" value="ECO:0007669"/>
    <property type="project" value="UniProtKB-ARBA"/>
</dbReference>
<feature type="binding site" evidence="11">
    <location>
        <position position="823"/>
    </location>
    <ligand>
        <name>Ca(2+)</name>
        <dbReference type="ChEBI" id="CHEBI:29108"/>
    </ligand>
</feature>
<comment type="subcellular location">
    <subcellularLocation>
        <location evidence="3">Cytoplasmic vesicle lumen</location>
    </subcellularLocation>
</comment>
<dbReference type="Pfam" id="PF01532">
    <property type="entry name" value="Glyco_hydro_47"/>
    <property type="match status" value="1"/>
</dbReference>
<dbReference type="GO" id="GO:0005509">
    <property type="term" value="F:calcium ion binding"/>
    <property type="evidence" value="ECO:0007669"/>
    <property type="project" value="InterPro"/>
</dbReference>
<feature type="active site" description="Proton donor" evidence="10">
    <location>
        <position position="606"/>
    </location>
</feature>
<evidence type="ECO:0000256" key="6">
    <source>
        <dbReference type="ARBA" id="ARBA00022801"/>
    </source>
</evidence>
<dbReference type="InterPro" id="IPR012341">
    <property type="entry name" value="6hp_glycosidase-like_sf"/>
</dbReference>
<dbReference type="InterPro" id="IPR050749">
    <property type="entry name" value="Glycosyl_Hydrolase_47"/>
</dbReference>
<dbReference type="GeneID" id="64974295"/>
<dbReference type="InterPro" id="IPR001382">
    <property type="entry name" value="Glyco_hydro_47"/>
</dbReference>
<dbReference type="GO" id="GO:0005783">
    <property type="term" value="C:endoplasmic reticulum"/>
    <property type="evidence" value="ECO:0007669"/>
    <property type="project" value="TreeGrafter"/>
</dbReference>
<protein>
    <recommendedName>
        <fullName evidence="13">alpha-1,2-Mannosidase</fullName>
        <ecNumber evidence="13">3.2.1.-</ecNumber>
    </recommendedName>
</protein>
<dbReference type="InterPro" id="IPR036026">
    <property type="entry name" value="Seven-hairpin_glycosidases"/>
</dbReference>
<accession>A0A7R7XML3</accession>
<dbReference type="KEGG" id="apuu:APUU_40734S"/>
<dbReference type="GO" id="GO:0004571">
    <property type="term" value="F:mannosyl-oligosaccharide 1,2-alpha-mannosidase activity"/>
    <property type="evidence" value="ECO:0007669"/>
    <property type="project" value="InterPro"/>
</dbReference>
<feature type="signal peptide" evidence="15">
    <location>
        <begin position="1"/>
        <end position="27"/>
    </location>
</feature>
<proteinExistence type="inferred from homology"/>
<keyword evidence="15" id="KW-0732">Signal</keyword>
<reference evidence="16" key="2">
    <citation type="submission" date="2021-02" db="EMBL/GenBank/DDBJ databases">
        <title>Aspergillus puulaauensis MK2 genome sequence.</title>
        <authorList>
            <person name="Futagami T."/>
            <person name="Mori K."/>
            <person name="Kadooka C."/>
            <person name="Tanaka T."/>
        </authorList>
    </citation>
    <scope>NUCLEOTIDE SEQUENCE</scope>
    <source>
        <strain evidence="16">MK2</strain>
    </source>
</reference>
<evidence type="ECO:0000256" key="2">
    <source>
        <dbReference type="ARBA" id="ARBA00001946"/>
    </source>
</evidence>
<dbReference type="Proteomes" id="UP000654913">
    <property type="component" value="Chromosome 4"/>
</dbReference>
<keyword evidence="7 12" id="KW-1015">Disulfide bond</keyword>
<dbReference type="PANTHER" id="PTHR11742:SF103">
    <property type="entry name" value="ENDOPLASMIC RETICULUM MANNOSIDASE MNL2-RELATED"/>
    <property type="match status" value="1"/>
</dbReference>
<evidence type="ECO:0000256" key="12">
    <source>
        <dbReference type="PIRSR" id="PIRSR601382-3"/>
    </source>
</evidence>
<dbReference type="GO" id="GO:0005975">
    <property type="term" value="P:carbohydrate metabolic process"/>
    <property type="evidence" value="ECO:0007669"/>
    <property type="project" value="InterPro"/>
</dbReference>
<comment type="similarity">
    <text evidence="5 13">Belongs to the glycosyl hydrolase 47 family.</text>
</comment>
<dbReference type="GO" id="GO:0016020">
    <property type="term" value="C:membrane"/>
    <property type="evidence" value="ECO:0007669"/>
    <property type="project" value="InterPro"/>
</dbReference>
<comment type="pathway">
    <text evidence="4">Protein modification; protein glycosylation.</text>
</comment>
<evidence type="ECO:0000256" key="13">
    <source>
        <dbReference type="RuleBase" id="RU361193"/>
    </source>
</evidence>
<feature type="compositionally biased region" description="Polar residues" evidence="14">
    <location>
        <begin position="423"/>
        <end position="436"/>
    </location>
</feature>
<reference evidence="16" key="1">
    <citation type="submission" date="2021-01" db="EMBL/GenBank/DDBJ databases">
        <authorList>
            <consortium name="Aspergillus puulaauensis MK2 genome sequencing consortium"/>
            <person name="Kazuki M."/>
            <person name="Futagami T."/>
        </authorList>
    </citation>
    <scope>NUCLEOTIDE SEQUENCE</scope>
    <source>
        <strain evidence="16">MK2</strain>
    </source>
</reference>
<feature type="compositionally biased region" description="Basic and acidic residues" evidence="14">
    <location>
        <begin position="665"/>
        <end position="674"/>
    </location>
</feature>
<evidence type="ECO:0000256" key="3">
    <source>
        <dbReference type="ARBA" id="ARBA00004321"/>
    </source>
</evidence>
<dbReference type="EC" id="3.2.1.-" evidence="13"/>
<feature type="active site" evidence="10">
    <location>
        <position position="491"/>
    </location>
</feature>
<dbReference type="OrthoDB" id="10052040at2759"/>
<feature type="compositionally biased region" description="Basic and acidic residues" evidence="14">
    <location>
        <begin position="55"/>
        <end position="65"/>
    </location>
</feature>
<dbReference type="SUPFAM" id="SSF48225">
    <property type="entry name" value="Seven-hairpin glycosidases"/>
    <property type="match status" value="1"/>
</dbReference>
<dbReference type="GO" id="GO:0060205">
    <property type="term" value="C:cytoplasmic vesicle lumen"/>
    <property type="evidence" value="ECO:0007669"/>
    <property type="project" value="UniProtKB-SubCell"/>
</dbReference>
<keyword evidence="11" id="KW-0479">Metal-binding</keyword>
<dbReference type="PRINTS" id="PR00747">
    <property type="entry name" value="GLYHDRLASE47"/>
</dbReference>
<dbReference type="PANTHER" id="PTHR11742">
    <property type="entry name" value="MANNOSYL-OLIGOSACCHARIDE ALPHA-1,2-MANNOSIDASE-RELATED"/>
    <property type="match status" value="1"/>
</dbReference>
<evidence type="ECO:0000256" key="9">
    <source>
        <dbReference type="ARBA" id="ARBA00024790"/>
    </source>
</evidence>
<evidence type="ECO:0000256" key="15">
    <source>
        <dbReference type="SAM" id="SignalP"/>
    </source>
</evidence>
<evidence type="ECO:0000256" key="11">
    <source>
        <dbReference type="PIRSR" id="PIRSR601382-2"/>
    </source>
</evidence>
<comment type="cofactor">
    <cofactor evidence="1 11">
        <name>Ca(2+)</name>
        <dbReference type="ChEBI" id="CHEBI:29108"/>
    </cofactor>
</comment>
<feature type="compositionally biased region" description="Basic and acidic residues" evidence="14">
    <location>
        <begin position="112"/>
        <end position="121"/>
    </location>
</feature>
<feature type="chain" id="PRO_5031319779" description="alpha-1,2-Mannosidase" evidence="15">
    <location>
        <begin position="28"/>
        <end position="832"/>
    </location>
</feature>
<feature type="region of interest" description="Disordered" evidence="14">
    <location>
        <begin position="641"/>
        <end position="706"/>
    </location>
</feature>
<dbReference type="Gene3D" id="1.50.10.10">
    <property type="match status" value="3"/>
</dbReference>